<dbReference type="Pfam" id="PF00528">
    <property type="entry name" value="BPD_transp_1"/>
    <property type="match status" value="1"/>
</dbReference>
<reference evidence="13 16" key="3">
    <citation type="submission" date="2019-03" db="EMBL/GenBank/DDBJ databases">
        <title>Subsurface microbial communities from deep shales in Ohio and West Virginia, USA.</title>
        <authorList>
            <person name="Wrighton K."/>
        </authorList>
    </citation>
    <scope>NUCLEOTIDE SEQUENCE [LARGE SCALE GENOMIC DNA]</scope>
    <source>
        <strain evidence="13 16">DSMZ 11287</strain>
    </source>
</reference>
<evidence type="ECO:0000313" key="11">
    <source>
        <dbReference type="EMBL" id="SES96580.1"/>
    </source>
</evidence>
<keyword evidence="6 7" id="KW-0472">Membrane</keyword>
<evidence type="ECO:0000313" key="12">
    <source>
        <dbReference type="EMBL" id="TDS29574.1"/>
    </source>
</evidence>
<comment type="subcellular location">
    <subcellularLocation>
        <location evidence="1 7">Cell membrane</location>
        <topology evidence="1 7">Multi-pass membrane protein</topology>
    </subcellularLocation>
</comment>
<feature type="transmembrane region" description="Helical" evidence="7">
    <location>
        <begin position="131"/>
        <end position="155"/>
    </location>
</feature>
<dbReference type="InterPro" id="IPR035906">
    <property type="entry name" value="MetI-like_sf"/>
</dbReference>
<evidence type="ECO:0000256" key="2">
    <source>
        <dbReference type="ARBA" id="ARBA00022448"/>
    </source>
</evidence>
<organism evidence="9 18">
    <name type="scientific">Halanaerobium congolense</name>
    <dbReference type="NCBI Taxonomy" id="54121"/>
    <lineage>
        <taxon>Bacteria</taxon>
        <taxon>Bacillati</taxon>
        <taxon>Bacillota</taxon>
        <taxon>Clostridia</taxon>
        <taxon>Halanaerobiales</taxon>
        <taxon>Halanaerobiaceae</taxon>
        <taxon>Halanaerobium</taxon>
    </lineage>
</organism>
<dbReference type="InterPro" id="IPR045621">
    <property type="entry name" value="BPD_transp_1_N"/>
</dbReference>
<feature type="transmembrane region" description="Helical" evidence="7">
    <location>
        <begin position="175"/>
        <end position="195"/>
    </location>
</feature>
<sequence length="312" mass="34333">MFIYITKRLLWVIPTILTVLLLLFSLSYLLPGDPADIILGPRATPEMAAELESRLGLDNPWYQSYLIYLQNIIKGDLGTSIFRDRSVLKVILDVLPYTVILTLAGMGLAVFNGISIGLLAANYNNSYFEKFLTMLSFITASTPTYIAGVLLIVVFSVNFNLLPSIGIGDGGLLDSIHHLIGPALALSVGWTGYIARLTRSSMLETLDQEFIQTEKSFGIPRYYILYKYALKKAIKPIIAVIGLGIGRLLGGAVFVEVIFNRPGLGRLIVDSVNERDLPLVRGGVLVAALLFVVANLIADISYAYFDPRIKQK</sequence>
<dbReference type="EMBL" id="FOHG01000014">
    <property type="protein sequence ID" value="SES96580.1"/>
    <property type="molecule type" value="Genomic_DNA"/>
</dbReference>
<keyword evidence="15" id="KW-1185">Reference proteome</keyword>
<evidence type="ECO:0000256" key="1">
    <source>
        <dbReference type="ARBA" id="ARBA00004651"/>
    </source>
</evidence>
<evidence type="ECO:0000256" key="5">
    <source>
        <dbReference type="ARBA" id="ARBA00022989"/>
    </source>
</evidence>
<dbReference type="AlphaFoldDB" id="A0A1G6NVV6"/>
<keyword evidence="5 7" id="KW-1133">Transmembrane helix</keyword>
<feature type="transmembrane region" description="Helical" evidence="7">
    <location>
        <begin position="94"/>
        <end position="119"/>
    </location>
</feature>
<dbReference type="InterPro" id="IPR000515">
    <property type="entry name" value="MetI-like"/>
</dbReference>
<evidence type="ECO:0000313" key="15">
    <source>
        <dbReference type="Proteomes" id="UP000199519"/>
    </source>
</evidence>
<evidence type="ECO:0000313" key="9">
    <source>
        <dbReference type="EMBL" id="SDC71761.1"/>
    </source>
</evidence>
<keyword evidence="2 7" id="KW-0813">Transport</keyword>
<dbReference type="Proteomes" id="UP000324896">
    <property type="component" value="Unassembled WGS sequence"/>
</dbReference>
<accession>A0A1G6NVV6</accession>
<evidence type="ECO:0000313" key="13">
    <source>
        <dbReference type="EMBL" id="TDX43728.1"/>
    </source>
</evidence>
<dbReference type="GeneID" id="57012669"/>
<evidence type="ECO:0000259" key="8">
    <source>
        <dbReference type="PROSITE" id="PS50928"/>
    </source>
</evidence>
<evidence type="ECO:0000256" key="4">
    <source>
        <dbReference type="ARBA" id="ARBA00022692"/>
    </source>
</evidence>
<keyword evidence="3" id="KW-1003">Cell membrane</keyword>
<feature type="transmembrane region" description="Helical" evidence="7">
    <location>
        <begin position="279"/>
        <end position="305"/>
    </location>
</feature>
<keyword evidence="4 7" id="KW-0812">Transmembrane</keyword>
<dbReference type="EMBL" id="SOAA01000017">
    <property type="protein sequence ID" value="TDS29574.1"/>
    <property type="molecule type" value="Genomic_DNA"/>
</dbReference>
<dbReference type="SUPFAM" id="SSF161098">
    <property type="entry name" value="MetI-like"/>
    <property type="match status" value="1"/>
</dbReference>
<gene>
    <name evidence="12" type="ORF">BY453_11762</name>
    <name evidence="13" type="ORF">C7954_11422</name>
    <name evidence="9" type="ORF">SAMN04488597_11263</name>
    <name evidence="10" type="ORF">SAMN04488598_1146</name>
    <name evidence="11" type="ORF">SAMN04515652_1146</name>
</gene>
<dbReference type="PROSITE" id="PS50928">
    <property type="entry name" value="ABC_TM1"/>
    <property type="match status" value="1"/>
</dbReference>
<dbReference type="Proteomes" id="UP000199519">
    <property type="component" value="Unassembled WGS sequence"/>
</dbReference>
<dbReference type="Gene3D" id="1.10.3720.10">
    <property type="entry name" value="MetI-like"/>
    <property type="match status" value="1"/>
</dbReference>
<evidence type="ECO:0000256" key="6">
    <source>
        <dbReference type="ARBA" id="ARBA00023136"/>
    </source>
</evidence>
<proteinExistence type="inferred from homology"/>
<reference evidence="14 15" key="1">
    <citation type="submission" date="2016-10" db="EMBL/GenBank/DDBJ databases">
        <authorList>
            <person name="Varghese N."/>
            <person name="Submissions S."/>
        </authorList>
    </citation>
    <scope>NUCLEOTIDE SEQUENCE [LARGE SCALE GENOMIC DNA]</scope>
    <source>
        <strain evidence="9 18">WG10</strain>
        <strain evidence="10 15">WG2</strain>
        <strain evidence="11 14">WG5</strain>
    </source>
</reference>
<dbReference type="GO" id="GO:0055085">
    <property type="term" value="P:transmembrane transport"/>
    <property type="evidence" value="ECO:0007669"/>
    <property type="project" value="InterPro"/>
</dbReference>
<evidence type="ECO:0000256" key="3">
    <source>
        <dbReference type="ARBA" id="ARBA00022475"/>
    </source>
</evidence>
<dbReference type="PANTHER" id="PTHR43163">
    <property type="entry name" value="DIPEPTIDE TRANSPORT SYSTEM PERMEASE PROTEIN DPPB-RELATED"/>
    <property type="match status" value="1"/>
</dbReference>
<dbReference type="PANTHER" id="PTHR43163:SF6">
    <property type="entry name" value="DIPEPTIDE TRANSPORT SYSTEM PERMEASE PROTEIN DPPB-RELATED"/>
    <property type="match status" value="1"/>
</dbReference>
<dbReference type="Pfam" id="PF19300">
    <property type="entry name" value="BPD_transp_1_N"/>
    <property type="match status" value="1"/>
</dbReference>
<evidence type="ECO:0000313" key="14">
    <source>
        <dbReference type="Proteomes" id="UP000198612"/>
    </source>
</evidence>
<dbReference type="EMBL" id="SOEF01000014">
    <property type="protein sequence ID" value="TDX43728.1"/>
    <property type="molecule type" value="Genomic_DNA"/>
</dbReference>
<protein>
    <submittedName>
        <fullName evidence="9">Peptide/nickel transport system permease protein</fullName>
    </submittedName>
</protein>
<dbReference type="EMBL" id="FNBJ01000014">
    <property type="protein sequence ID" value="SDF51053.1"/>
    <property type="molecule type" value="Genomic_DNA"/>
</dbReference>
<dbReference type="Proteomes" id="UP000295758">
    <property type="component" value="Unassembled WGS sequence"/>
</dbReference>
<feature type="transmembrane region" description="Helical" evidence="7">
    <location>
        <begin position="237"/>
        <end position="259"/>
    </location>
</feature>
<comment type="similarity">
    <text evidence="7">Belongs to the binding-protein-dependent transport system permease family.</text>
</comment>
<evidence type="ECO:0000313" key="18">
    <source>
        <dbReference type="Proteomes" id="UP000324896"/>
    </source>
</evidence>
<dbReference type="RefSeq" id="WP_089655702.1">
    <property type="nucleotide sequence ID" value="NZ_FMYT01000012.1"/>
</dbReference>
<reference evidence="12 17" key="2">
    <citation type="submission" date="2019-03" db="EMBL/GenBank/DDBJ databases">
        <title>Deep subsurface shale carbon reservoir microbial communities from Ohio and West Virginia, USA.</title>
        <authorList>
            <person name="Wrighton K."/>
        </authorList>
    </citation>
    <scope>NUCLEOTIDE SEQUENCE [LARGE SCALE GENOMIC DNA]</scope>
    <source>
        <strain evidence="12 17">UTICA-S4D12</strain>
    </source>
</reference>
<evidence type="ECO:0000313" key="16">
    <source>
        <dbReference type="Proteomes" id="UP000295472"/>
    </source>
</evidence>
<evidence type="ECO:0000256" key="7">
    <source>
        <dbReference type="RuleBase" id="RU363032"/>
    </source>
</evidence>
<dbReference type="GO" id="GO:0005886">
    <property type="term" value="C:plasma membrane"/>
    <property type="evidence" value="ECO:0007669"/>
    <property type="project" value="UniProtKB-SubCell"/>
</dbReference>
<dbReference type="Proteomes" id="UP000295472">
    <property type="component" value="Unassembled WGS sequence"/>
</dbReference>
<dbReference type="EMBL" id="FMYT01000012">
    <property type="protein sequence ID" value="SDC71761.1"/>
    <property type="molecule type" value="Genomic_DNA"/>
</dbReference>
<evidence type="ECO:0000313" key="10">
    <source>
        <dbReference type="EMBL" id="SDF51053.1"/>
    </source>
</evidence>
<feature type="domain" description="ABC transmembrane type-1" evidence="8">
    <location>
        <begin position="95"/>
        <end position="302"/>
    </location>
</feature>
<evidence type="ECO:0000313" key="17">
    <source>
        <dbReference type="Proteomes" id="UP000295758"/>
    </source>
</evidence>
<name>A0A1G6NVV6_9FIRM</name>
<feature type="transmembrane region" description="Helical" evidence="7">
    <location>
        <begin position="9"/>
        <end position="30"/>
    </location>
</feature>
<dbReference type="Proteomes" id="UP000198612">
    <property type="component" value="Unassembled WGS sequence"/>
</dbReference>